<name>A0ABV8D0N5_9STRE</name>
<organism evidence="2 3">
    <name type="scientific">Streptococcus dentapri</name>
    <dbReference type="NCBI Taxonomy" id="573564"/>
    <lineage>
        <taxon>Bacteria</taxon>
        <taxon>Bacillati</taxon>
        <taxon>Bacillota</taxon>
        <taxon>Bacilli</taxon>
        <taxon>Lactobacillales</taxon>
        <taxon>Streptococcaceae</taxon>
        <taxon>Streptococcus</taxon>
    </lineage>
</organism>
<dbReference type="RefSeq" id="WP_380431238.1">
    <property type="nucleotide sequence ID" value="NZ_JBHSAC010000045.1"/>
</dbReference>
<accession>A0ABV8D0N5</accession>
<comment type="caution">
    <text evidence="2">The sequence shown here is derived from an EMBL/GenBank/DDBJ whole genome shotgun (WGS) entry which is preliminary data.</text>
</comment>
<sequence length="191" mass="22988">MRKNISPDMLNYNKFPGPIFTISDNLVKSEGISLELVENYREGFKLENFQQRFSEILLKYDYILGDWSSDELRLRGFYKNEKPVKNDSKISRLEDYLKEYCNFGCAYFLLENSEPKEFKVDKEDKRPRRRDNRKRRQPYKAAKHYQQFKGKEQTGPKKSDQKHWEKNEVSQPSSNKDHNQHFTIRKKESES</sequence>
<gene>
    <name evidence="2" type="ORF">ACFOSE_04895</name>
</gene>
<keyword evidence="3" id="KW-1185">Reference proteome</keyword>
<dbReference type="Pfam" id="PF06265">
    <property type="entry name" value="YutD-like"/>
    <property type="match status" value="1"/>
</dbReference>
<evidence type="ECO:0000256" key="1">
    <source>
        <dbReference type="SAM" id="MobiDB-lite"/>
    </source>
</evidence>
<evidence type="ECO:0000313" key="3">
    <source>
        <dbReference type="Proteomes" id="UP001595901"/>
    </source>
</evidence>
<proteinExistence type="predicted"/>
<reference evidence="3" key="1">
    <citation type="journal article" date="2019" name="Int. J. Syst. Evol. Microbiol.">
        <title>The Global Catalogue of Microorganisms (GCM) 10K type strain sequencing project: providing services to taxonomists for standard genome sequencing and annotation.</title>
        <authorList>
            <consortium name="The Broad Institute Genomics Platform"/>
            <consortium name="The Broad Institute Genome Sequencing Center for Infectious Disease"/>
            <person name="Wu L."/>
            <person name="Ma J."/>
        </authorList>
    </citation>
    <scope>NUCLEOTIDE SEQUENCE [LARGE SCALE GENOMIC DNA]</scope>
    <source>
        <strain evidence="3">CCUG 58728</strain>
    </source>
</reference>
<dbReference type="Proteomes" id="UP001595901">
    <property type="component" value="Unassembled WGS sequence"/>
</dbReference>
<feature type="compositionally biased region" description="Basic residues" evidence="1">
    <location>
        <begin position="127"/>
        <end position="143"/>
    </location>
</feature>
<feature type="region of interest" description="Disordered" evidence="1">
    <location>
        <begin position="119"/>
        <end position="191"/>
    </location>
</feature>
<dbReference type="Gene3D" id="3.50.4.20">
    <property type="match status" value="1"/>
</dbReference>
<evidence type="ECO:0000313" key="2">
    <source>
        <dbReference type="EMBL" id="MFC3932113.1"/>
    </source>
</evidence>
<feature type="compositionally biased region" description="Basic and acidic residues" evidence="1">
    <location>
        <begin position="175"/>
        <end position="191"/>
    </location>
</feature>
<dbReference type="InterPro" id="IPR009370">
    <property type="entry name" value="YutD-like"/>
</dbReference>
<dbReference type="PIRSF" id="PIRSF012565">
    <property type="entry name" value="DUF1027"/>
    <property type="match status" value="1"/>
</dbReference>
<protein>
    <submittedName>
        <fullName evidence="2">YutD family protein</fullName>
    </submittedName>
</protein>
<dbReference type="EMBL" id="JBHSAC010000045">
    <property type="protein sequence ID" value="MFC3932113.1"/>
    <property type="molecule type" value="Genomic_DNA"/>
</dbReference>
<feature type="compositionally biased region" description="Basic and acidic residues" evidence="1">
    <location>
        <begin position="149"/>
        <end position="168"/>
    </location>
</feature>
<dbReference type="InterPro" id="IPR038141">
    <property type="entry name" value="YutD-like_sf"/>
</dbReference>